<feature type="transmembrane region" description="Helical" evidence="1">
    <location>
        <begin position="213"/>
        <end position="234"/>
    </location>
</feature>
<evidence type="ECO:0008006" key="4">
    <source>
        <dbReference type="Google" id="ProtNLM"/>
    </source>
</evidence>
<protein>
    <recommendedName>
        <fullName evidence="4">ABC transporter permease</fullName>
    </recommendedName>
</protein>
<accession>A0A5Q3QJX0</accession>
<feature type="transmembrane region" description="Helical" evidence="1">
    <location>
        <begin position="50"/>
        <end position="69"/>
    </location>
</feature>
<dbReference type="Proteomes" id="UP000371041">
    <property type="component" value="Chromosome"/>
</dbReference>
<evidence type="ECO:0000313" key="3">
    <source>
        <dbReference type="Proteomes" id="UP000371041"/>
    </source>
</evidence>
<evidence type="ECO:0000313" key="2">
    <source>
        <dbReference type="EMBL" id="QGK71835.1"/>
    </source>
</evidence>
<proteinExistence type="predicted"/>
<sequence>MALLAVERIKLFSTRSPWWCLVLALGLTSGYAGMLAAYSDGPVTVPMTQSGAQLGLMVVMVMAALAITTEYRFGTIRASFQAMPNRFAVLLAKAAVVTGLALVLGLLVAFSSLAVSAVVSTDSQLALTTAEQWRQVAGVGAVFAVAAIMALAVGTLVRQTAGAVTILLVWSMMVESLVALIPEIGTTIQEWLPFTALDRFLGRAAPDAVLGPWGSLCYVLGVAVALWIVAAVVAHRRDA</sequence>
<feature type="transmembrane region" description="Helical" evidence="1">
    <location>
        <begin position="18"/>
        <end position="38"/>
    </location>
</feature>
<keyword evidence="1" id="KW-0812">Transmembrane</keyword>
<keyword evidence="1" id="KW-1133">Transmembrane helix</keyword>
<organism evidence="2 3">
    <name type="scientific">Allosaccharopolyspora coralli</name>
    <dbReference type="NCBI Taxonomy" id="2665642"/>
    <lineage>
        <taxon>Bacteria</taxon>
        <taxon>Bacillati</taxon>
        <taxon>Actinomycetota</taxon>
        <taxon>Actinomycetes</taxon>
        <taxon>Pseudonocardiales</taxon>
        <taxon>Pseudonocardiaceae</taxon>
        <taxon>Allosaccharopolyspora</taxon>
    </lineage>
</organism>
<dbReference type="EMBL" id="CP045929">
    <property type="protein sequence ID" value="QGK71835.1"/>
    <property type="molecule type" value="Genomic_DNA"/>
</dbReference>
<gene>
    <name evidence="2" type="ORF">GIY23_22065</name>
</gene>
<evidence type="ECO:0000256" key="1">
    <source>
        <dbReference type="SAM" id="Phobius"/>
    </source>
</evidence>
<feature type="transmembrane region" description="Helical" evidence="1">
    <location>
        <begin position="90"/>
        <end position="115"/>
    </location>
</feature>
<feature type="transmembrane region" description="Helical" evidence="1">
    <location>
        <begin position="135"/>
        <end position="157"/>
    </location>
</feature>
<name>A0A5Q3QJX0_9PSEU</name>
<keyword evidence="1" id="KW-0472">Membrane</keyword>
<reference evidence="3" key="1">
    <citation type="submission" date="2019-11" db="EMBL/GenBank/DDBJ databases">
        <title>The complete genome sequence of Saccharopolyspora sp. E2A.</title>
        <authorList>
            <person name="Zhang G."/>
        </authorList>
    </citation>
    <scope>NUCLEOTIDE SEQUENCE [LARGE SCALE GENOMIC DNA]</scope>
    <source>
        <strain evidence="3">E2A</strain>
    </source>
</reference>
<keyword evidence="3" id="KW-1185">Reference proteome</keyword>
<dbReference type="KEGG" id="sace:GIY23_22065"/>
<feature type="transmembrane region" description="Helical" evidence="1">
    <location>
        <begin position="164"/>
        <end position="182"/>
    </location>
</feature>
<dbReference type="AlphaFoldDB" id="A0A5Q3QJX0"/>